<dbReference type="STRING" id="1513793.SAMN06296036_103233"/>
<dbReference type="Proteomes" id="UP000192907">
    <property type="component" value="Unassembled WGS sequence"/>
</dbReference>
<feature type="repeat" description="TPR" evidence="2">
    <location>
        <begin position="334"/>
        <end position="367"/>
    </location>
</feature>
<evidence type="ECO:0000256" key="1">
    <source>
        <dbReference type="PROSITE-ProRule" id="PRU00169"/>
    </source>
</evidence>
<accession>A0A1Y6BDE2</accession>
<dbReference type="GO" id="GO:0000160">
    <property type="term" value="P:phosphorelay signal transduction system"/>
    <property type="evidence" value="ECO:0007669"/>
    <property type="project" value="InterPro"/>
</dbReference>
<dbReference type="InterPro" id="IPR011006">
    <property type="entry name" value="CheY-like_superfamily"/>
</dbReference>
<keyword evidence="2" id="KW-0802">TPR repeat</keyword>
<sequence>MATSVAKTVAIIDADPHYQQILSQYCLDAGFEVCKYETAEALFKDFALEKEFDLFLIDWDIKDGIKGPGITHRLRQDPRFALTPILVVSGTIADRDLALADEFFCMSFLAKPVTQNVFQKELENIFDEYEWYHTHYQMIHQALDLREDSQSSMKTIIDLLAQAPNPVPLSLLLADILWERGHYQACESLLVKLMDGDHRNVRMLTLMGKICMERKQNEDAYNYLKLADVLSPDNLERICHLGQLELQSKKADEALESFERGLKLDPNNKIAAAGKTVAQNLQDYIREKTPSLSRTLACLMNCIGITKVHGGAIDEGITHYKSALSFIVDRDAKTKLMFNIGYGYYRQSDYSMAIDWFNRSFEESRDTFQKARTYAKLLSRKSYSDEETNYITLCESDDLDEQNFEARTQELQDVLG</sequence>
<evidence type="ECO:0000256" key="2">
    <source>
        <dbReference type="PROSITE-ProRule" id="PRU00339"/>
    </source>
</evidence>
<dbReference type="Pfam" id="PF13181">
    <property type="entry name" value="TPR_8"/>
    <property type="match status" value="1"/>
</dbReference>
<dbReference type="SMART" id="SM00028">
    <property type="entry name" value="TPR"/>
    <property type="match status" value="3"/>
</dbReference>
<dbReference type="PANTHER" id="PTHR12558">
    <property type="entry name" value="CELL DIVISION CYCLE 16,23,27"/>
    <property type="match status" value="1"/>
</dbReference>
<reference evidence="5" key="1">
    <citation type="submission" date="2017-04" db="EMBL/GenBank/DDBJ databases">
        <authorList>
            <person name="Varghese N."/>
            <person name="Submissions S."/>
        </authorList>
    </citation>
    <scope>NUCLEOTIDE SEQUENCE [LARGE SCALE GENOMIC DNA]</scope>
    <source>
        <strain evidence="5">RKEM611</strain>
    </source>
</reference>
<dbReference type="PANTHER" id="PTHR12558:SF13">
    <property type="entry name" value="CELL DIVISION CYCLE PROTEIN 27 HOMOLOG"/>
    <property type="match status" value="1"/>
</dbReference>
<name>A0A1Y6BDE2_9BACT</name>
<evidence type="ECO:0000313" key="5">
    <source>
        <dbReference type="Proteomes" id="UP000192907"/>
    </source>
</evidence>
<feature type="modified residue" description="4-aspartylphosphate" evidence="1">
    <location>
        <position position="58"/>
    </location>
</feature>
<organism evidence="4 5">
    <name type="scientific">Pseudobacteriovorax antillogorgiicola</name>
    <dbReference type="NCBI Taxonomy" id="1513793"/>
    <lineage>
        <taxon>Bacteria</taxon>
        <taxon>Pseudomonadati</taxon>
        <taxon>Bdellovibrionota</taxon>
        <taxon>Oligoflexia</taxon>
        <taxon>Oligoflexales</taxon>
        <taxon>Pseudobacteriovoracaceae</taxon>
        <taxon>Pseudobacteriovorax</taxon>
    </lineage>
</organism>
<keyword evidence="1" id="KW-0597">Phosphoprotein</keyword>
<dbReference type="Pfam" id="PF00072">
    <property type="entry name" value="Response_reg"/>
    <property type="match status" value="1"/>
</dbReference>
<gene>
    <name evidence="4" type="ORF">SAMN06296036_103233</name>
</gene>
<keyword evidence="5" id="KW-1185">Reference proteome</keyword>
<dbReference type="SUPFAM" id="SSF52172">
    <property type="entry name" value="CheY-like"/>
    <property type="match status" value="1"/>
</dbReference>
<protein>
    <submittedName>
        <fullName evidence="4">Tetratricopeptide repeat-containing protein</fullName>
    </submittedName>
</protein>
<feature type="domain" description="Response regulatory" evidence="3">
    <location>
        <begin position="8"/>
        <end position="126"/>
    </location>
</feature>
<dbReference type="InterPro" id="IPR011990">
    <property type="entry name" value="TPR-like_helical_dom_sf"/>
</dbReference>
<evidence type="ECO:0000313" key="4">
    <source>
        <dbReference type="EMBL" id="SMF02013.1"/>
    </source>
</evidence>
<proteinExistence type="predicted"/>
<dbReference type="PROSITE" id="PS50005">
    <property type="entry name" value="TPR"/>
    <property type="match status" value="2"/>
</dbReference>
<dbReference type="RefSeq" id="WP_132315951.1">
    <property type="nucleotide sequence ID" value="NZ_FWZT01000003.1"/>
</dbReference>
<dbReference type="AlphaFoldDB" id="A0A1Y6BDE2"/>
<dbReference type="Gene3D" id="1.25.40.10">
    <property type="entry name" value="Tetratricopeptide repeat domain"/>
    <property type="match status" value="2"/>
</dbReference>
<dbReference type="InterPro" id="IPR001789">
    <property type="entry name" value="Sig_transdc_resp-reg_receiver"/>
</dbReference>
<dbReference type="InterPro" id="IPR019734">
    <property type="entry name" value="TPR_rpt"/>
</dbReference>
<dbReference type="SMART" id="SM00448">
    <property type="entry name" value="REC"/>
    <property type="match status" value="1"/>
</dbReference>
<dbReference type="PROSITE" id="PS50110">
    <property type="entry name" value="RESPONSE_REGULATORY"/>
    <property type="match status" value="1"/>
</dbReference>
<dbReference type="OrthoDB" id="8595302at2"/>
<dbReference type="SUPFAM" id="SSF48452">
    <property type="entry name" value="TPR-like"/>
    <property type="match status" value="1"/>
</dbReference>
<dbReference type="Gene3D" id="3.40.50.2300">
    <property type="match status" value="1"/>
</dbReference>
<evidence type="ECO:0000259" key="3">
    <source>
        <dbReference type="PROSITE" id="PS50110"/>
    </source>
</evidence>
<feature type="repeat" description="TPR" evidence="2">
    <location>
        <begin position="235"/>
        <end position="268"/>
    </location>
</feature>
<dbReference type="EMBL" id="FWZT01000003">
    <property type="protein sequence ID" value="SMF02013.1"/>
    <property type="molecule type" value="Genomic_DNA"/>
</dbReference>